<dbReference type="OrthoDB" id="4164936at2"/>
<protein>
    <submittedName>
        <fullName evidence="1">Uncharacterized protein</fullName>
    </submittedName>
</protein>
<proteinExistence type="predicted"/>
<evidence type="ECO:0000313" key="2">
    <source>
        <dbReference type="Proteomes" id="UP000270343"/>
    </source>
</evidence>
<dbReference type="RefSeq" id="WP_120753165.1">
    <property type="nucleotide sequence ID" value="NZ_JBIBGF010000001.1"/>
</dbReference>
<name>A0A3B0BYP6_9ACTN</name>
<comment type="caution">
    <text evidence="1">The sequence shown here is derived from an EMBL/GenBank/DDBJ whole genome shotgun (WGS) entry which is preliminary data.</text>
</comment>
<dbReference type="AlphaFoldDB" id="A0A3B0BYP6"/>
<accession>A0A3B0BYP6</accession>
<organism evidence="1 2">
    <name type="scientific">Streptomyces klenkii</name>
    <dbReference type="NCBI Taxonomy" id="1420899"/>
    <lineage>
        <taxon>Bacteria</taxon>
        <taxon>Bacillati</taxon>
        <taxon>Actinomycetota</taxon>
        <taxon>Actinomycetes</taxon>
        <taxon>Kitasatosporales</taxon>
        <taxon>Streptomycetaceae</taxon>
        <taxon>Streptomyces</taxon>
    </lineage>
</organism>
<dbReference type="EMBL" id="RBAM01000001">
    <property type="protein sequence ID" value="RKN77551.1"/>
    <property type="molecule type" value="Genomic_DNA"/>
</dbReference>
<sequence length="157" mass="17516">MTYDIQFLRVLPGRTFDETLEEINSAYDPDADLKPMSLTSDQRVVWDGLVQRISQEVGAVTTENYPYSLTLWRDGPAGHLQLDYTGDSADIQIPYRYPGQQALPIMVEAYQIARILAEESGLEGYDYEADQPVRTGDIGIAAAKLGGIARWAQENLT</sequence>
<gene>
    <name evidence="1" type="ORF">D7231_02240</name>
</gene>
<reference evidence="1 2" key="1">
    <citation type="journal article" date="2015" name="Antonie Van Leeuwenhoek">
        <title>Streptomyces klenkii sp. nov., isolated from deep marine sediment.</title>
        <authorList>
            <person name="Veyisoglu A."/>
            <person name="Sahin N."/>
        </authorList>
    </citation>
    <scope>NUCLEOTIDE SEQUENCE [LARGE SCALE GENOMIC DNA]</scope>
    <source>
        <strain evidence="1 2">KCTC 29202</strain>
    </source>
</reference>
<keyword evidence="2" id="KW-1185">Reference proteome</keyword>
<evidence type="ECO:0000313" key="1">
    <source>
        <dbReference type="EMBL" id="RKN77551.1"/>
    </source>
</evidence>
<dbReference type="Proteomes" id="UP000270343">
    <property type="component" value="Unassembled WGS sequence"/>
</dbReference>